<dbReference type="SUPFAM" id="SSF53474">
    <property type="entry name" value="alpha/beta-Hydrolases"/>
    <property type="match status" value="1"/>
</dbReference>
<dbReference type="PANTHER" id="PTHR48081:SF8">
    <property type="entry name" value="ALPHA_BETA HYDROLASE FOLD-3 DOMAIN-CONTAINING PROTEIN-RELATED"/>
    <property type="match status" value="1"/>
</dbReference>
<organism evidence="6 7">
    <name type="scientific">Williamsia serinedens</name>
    <dbReference type="NCBI Taxonomy" id="391736"/>
    <lineage>
        <taxon>Bacteria</taxon>
        <taxon>Bacillati</taxon>
        <taxon>Actinomycetota</taxon>
        <taxon>Actinomycetes</taxon>
        <taxon>Mycobacteriales</taxon>
        <taxon>Nocardiaceae</taxon>
        <taxon>Williamsia</taxon>
    </lineage>
</organism>
<dbReference type="Proteomes" id="UP001205740">
    <property type="component" value="Unassembled WGS sequence"/>
</dbReference>
<dbReference type="InterPro" id="IPR033140">
    <property type="entry name" value="Lipase_GDXG_put_SER_AS"/>
</dbReference>
<gene>
    <name evidence="6" type="ORF">LX12_001214</name>
</gene>
<dbReference type="EMBL" id="JAMTCG010000002">
    <property type="protein sequence ID" value="MCP2160035.1"/>
    <property type="molecule type" value="Genomic_DNA"/>
</dbReference>
<reference evidence="6 7" key="1">
    <citation type="submission" date="2022-06" db="EMBL/GenBank/DDBJ databases">
        <title>Genomic Encyclopedia of Archaeal and Bacterial Type Strains, Phase II (KMG-II): from individual species to whole genera.</title>
        <authorList>
            <person name="Goeker M."/>
        </authorList>
    </citation>
    <scope>NUCLEOTIDE SEQUENCE [LARGE SCALE GENOMIC DNA]</scope>
    <source>
        <strain evidence="6 7">DSM 45037</strain>
    </source>
</reference>
<comment type="caution">
    <text evidence="6">The sequence shown here is derived from an EMBL/GenBank/DDBJ whole genome shotgun (WGS) entry which is preliminary data.</text>
</comment>
<evidence type="ECO:0000256" key="3">
    <source>
        <dbReference type="PROSITE-ProRule" id="PRU10038"/>
    </source>
</evidence>
<feature type="domain" description="Alpha/beta hydrolase fold-3" evidence="5">
    <location>
        <begin position="76"/>
        <end position="273"/>
    </location>
</feature>
<evidence type="ECO:0000313" key="7">
    <source>
        <dbReference type="Proteomes" id="UP001205740"/>
    </source>
</evidence>
<comment type="similarity">
    <text evidence="1">Belongs to the 'GDXG' lipolytic enzyme family.</text>
</comment>
<dbReference type="InterPro" id="IPR050300">
    <property type="entry name" value="GDXG_lipolytic_enzyme"/>
</dbReference>
<evidence type="ECO:0000256" key="1">
    <source>
        <dbReference type="ARBA" id="ARBA00010515"/>
    </source>
</evidence>
<evidence type="ECO:0000256" key="2">
    <source>
        <dbReference type="ARBA" id="ARBA00022801"/>
    </source>
</evidence>
<proteinExistence type="inferred from homology"/>
<dbReference type="Gene3D" id="3.40.50.1820">
    <property type="entry name" value="alpha/beta hydrolase"/>
    <property type="match status" value="1"/>
</dbReference>
<feature type="region of interest" description="Disordered" evidence="4">
    <location>
        <begin position="29"/>
        <end position="51"/>
    </location>
</feature>
<evidence type="ECO:0000259" key="5">
    <source>
        <dbReference type="Pfam" id="PF07859"/>
    </source>
</evidence>
<keyword evidence="7" id="KW-1185">Reference proteome</keyword>
<dbReference type="InterPro" id="IPR013094">
    <property type="entry name" value="AB_hydrolase_3"/>
</dbReference>
<evidence type="ECO:0000313" key="6">
    <source>
        <dbReference type="EMBL" id="MCP2160035.1"/>
    </source>
</evidence>
<protein>
    <submittedName>
        <fullName evidence="6">Acetyl esterase/lipase</fullName>
    </submittedName>
</protein>
<dbReference type="PANTHER" id="PTHR48081">
    <property type="entry name" value="AB HYDROLASE SUPERFAMILY PROTEIN C4A8.06C"/>
    <property type="match status" value="1"/>
</dbReference>
<feature type="active site" evidence="3">
    <location>
        <position position="148"/>
    </location>
</feature>
<evidence type="ECO:0000256" key="4">
    <source>
        <dbReference type="SAM" id="MobiDB-lite"/>
    </source>
</evidence>
<name>A0ABT1GYG7_9NOCA</name>
<dbReference type="InterPro" id="IPR029058">
    <property type="entry name" value="AB_hydrolase_fold"/>
</dbReference>
<dbReference type="Pfam" id="PF07859">
    <property type="entry name" value="Abhydrolase_3"/>
    <property type="match status" value="1"/>
</dbReference>
<dbReference type="PROSITE" id="PS01174">
    <property type="entry name" value="LIPASE_GDXG_SER"/>
    <property type="match status" value="1"/>
</dbReference>
<accession>A0ABT1GYG7</accession>
<keyword evidence="2" id="KW-0378">Hydrolase</keyword>
<sequence>MVAMASPMMHLTALVVRIRYRRRMRTAEHARRRMASAGPPADPPSSLRRSHTVSDATVDGFRCWTVAPAHPTGRGVLYLHGGAYIAPITGFHWRLIERLADAGARVVVPLYGLAPAHTAANAYPFVRRAFDGLAREIGPDNITVAGDSAGGGLALGLTQTLVDDNVHPGRVALIAPWLDIALTDPDVEAIARRDPWLVPAGLREAGRAWRGDLSADDPRVSPLRGRVAGLPPTTVYIGDRDIFLPDALHLVDDIRAAGGQVELVEQPGAVHAYPLTPTPEGRDASCRIVQEATG</sequence>